<sequence>MDIEYLRDYCLSKSGTTEDFPFDKNTLVFKVVGKMFALAPLDQWEKGLASINLKANPEYALELRAAYESIQPGFHMNKKHWNTLDIYKGELSPKLIMALIDHSYDMVVKGMTKKKRQELNL</sequence>
<keyword evidence="2" id="KW-1185">Reference proteome</keyword>
<organism evidence="1 2">
    <name type="scientific">Lacinutrix neustonica</name>
    <dbReference type="NCBI Taxonomy" id="2980107"/>
    <lineage>
        <taxon>Bacteria</taxon>
        <taxon>Pseudomonadati</taxon>
        <taxon>Bacteroidota</taxon>
        <taxon>Flavobacteriia</taxon>
        <taxon>Flavobacteriales</taxon>
        <taxon>Flavobacteriaceae</taxon>
        <taxon>Lacinutrix</taxon>
    </lineage>
</organism>
<dbReference type="InterPro" id="IPR058532">
    <property type="entry name" value="YjbR/MT2646/Rv2570-like"/>
</dbReference>
<dbReference type="KEGG" id="lnu:N7U66_14830"/>
<keyword evidence="1" id="KW-0238">DNA-binding</keyword>
<evidence type="ECO:0000313" key="2">
    <source>
        <dbReference type="Proteomes" id="UP001164705"/>
    </source>
</evidence>
<dbReference type="AlphaFoldDB" id="A0A9E8SD51"/>
<dbReference type="EMBL" id="CP113088">
    <property type="protein sequence ID" value="WAC01337.1"/>
    <property type="molecule type" value="Genomic_DNA"/>
</dbReference>
<dbReference type="InterPro" id="IPR038056">
    <property type="entry name" value="YjbR-like_sf"/>
</dbReference>
<gene>
    <name evidence="1" type="ORF">N7U66_14830</name>
</gene>
<dbReference type="Proteomes" id="UP001164705">
    <property type="component" value="Chromosome"/>
</dbReference>
<dbReference type="PANTHER" id="PTHR35145">
    <property type="entry name" value="CYTOPLASMIC PROTEIN-RELATED"/>
    <property type="match status" value="1"/>
</dbReference>
<reference evidence="1" key="1">
    <citation type="submission" date="2022-11" db="EMBL/GenBank/DDBJ databases">
        <title>Lacinutrix neustonica HL-RS19T sp. nov., isolated from the surface microlayer sample of brackish Lake Shihwa.</title>
        <authorList>
            <person name="Choi J.Y."/>
            <person name="Hwang C.Y."/>
        </authorList>
    </citation>
    <scope>NUCLEOTIDE SEQUENCE</scope>
    <source>
        <strain evidence="1">HL-RS19</strain>
    </source>
</reference>
<name>A0A9E8SD51_9FLAO</name>
<dbReference type="PANTHER" id="PTHR35145:SF1">
    <property type="entry name" value="CYTOPLASMIC PROTEIN"/>
    <property type="match status" value="1"/>
</dbReference>
<dbReference type="GO" id="GO:0003677">
    <property type="term" value="F:DNA binding"/>
    <property type="evidence" value="ECO:0007669"/>
    <property type="project" value="UniProtKB-KW"/>
</dbReference>
<evidence type="ECO:0000313" key="1">
    <source>
        <dbReference type="EMBL" id="WAC01337.1"/>
    </source>
</evidence>
<dbReference type="Pfam" id="PF04237">
    <property type="entry name" value="YjbR"/>
    <property type="match status" value="1"/>
</dbReference>
<dbReference type="Gene3D" id="3.90.1150.30">
    <property type="match status" value="1"/>
</dbReference>
<accession>A0A9E8SD51</accession>
<dbReference type="SUPFAM" id="SSF142906">
    <property type="entry name" value="YjbR-like"/>
    <property type="match status" value="1"/>
</dbReference>
<proteinExistence type="predicted"/>
<protein>
    <submittedName>
        <fullName evidence="1">MmcQ/YjbR family DNA-binding protein</fullName>
    </submittedName>
</protein>
<dbReference type="RefSeq" id="WP_267675951.1">
    <property type="nucleotide sequence ID" value="NZ_CP113088.1"/>
</dbReference>
<dbReference type="InterPro" id="IPR007351">
    <property type="entry name" value="YjbR"/>
</dbReference>